<keyword evidence="1 2" id="KW-0238">DNA-binding</keyword>
<feature type="domain" description="HTH tetR-type" evidence="3">
    <location>
        <begin position="7"/>
        <end position="67"/>
    </location>
</feature>
<dbReference type="InterPro" id="IPR050109">
    <property type="entry name" value="HTH-type_TetR-like_transc_reg"/>
</dbReference>
<dbReference type="GO" id="GO:0003700">
    <property type="term" value="F:DNA-binding transcription factor activity"/>
    <property type="evidence" value="ECO:0007669"/>
    <property type="project" value="TreeGrafter"/>
</dbReference>
<comment type="caution">
    <text evidence="4">The sequence shown here is derived from an EMBL/GenBank/DDBJ whole genome shotgun (WGS) entry which is preliminary data.</text>
</comment>
<dbReference type="PRINTS" id="PR00455">
    <property type="entry name" value="HTHTETR"/>
</dbReference>
<reference evidence="4" key="2">
    <citation type="submission" date="2021-04" db="EMBL/GenBank/DDBJ databases">
        <authorList>
            <person name="Gilroy R."/>
        </authorList>
    </citation>
    <scope>NUCLEOTIDE SEQUENCE</scope>
    <source>
        <strain evidence="4">8470</strain>
    </source>
</reference>
<evidence type="ECO:0000259" key="3">
    <source>
        <dbReference type="PROSITE" id="PS50977"/>
    </source>
</evidence>
<dbReference type="AlphaFoldDB" id="A0A948TKW8"/>
<dbReference type="InterPro" id="IPR009057">
    <property type="entry name" value="Homeodomain-like_sf"/>
</dbReference>
<dbReference type="EMBL" id="JAHLFJ010000012">
    <property type="protein sequence ID" value="MBU3855187.1"/>
    <property type="molecule type" value="Genomic_DNA"/>
</dbReference>
<dbReference type="SUPFAM" id="SSF46689">
    <property type="entry name" value="Homeodomain-like"/>
    <property type="match status" value="1"/>
</dbReference>
<evidence type="ECO:0000256" key="2">
    <source>
        <dbReference type="PROSITE-ProRule" id="PRU00335"/>
    </source>
</evidence>
<evidence type="ECO:0000313" key="5">
    <source>
        <dbReference type="Proteomes" id="UP000784286"/>
    </source>
</evidence>
<dbReference type="Proteomes" id="UP000784286">
    <property type="component" value="Unassembled WGS sequence"/>
</dbReference>
<dbReference type="InterPro" id="IPR036271">
    <property type="entry name" value="Tet_transcr_reg_TetR-rel_C_sf"/>
</dbReference>
<dbReference type="GO" id="GO:0000976">
    <property type="term" value="F:transcription cis-regulatory region binding"/>
    <property type="evidence" value="ECO:0007669"/>
    <property type="project" value="TreeGrafter"/>
</dbReference>
<dbReference type="Pfam" id="PF00440">
    <property type="entry name" value="TetR_N"/>
    <property type="match status" value="1"/>
</dbReference>
<dbReference type="Gene3D" id="1.10.357.10">
    <property type="entry name" value="Tetracycline Repressor, domain 2"/>
    <property type="match status" value="1"/>
</dbReference>
<feature type="DNA-binding region" description="H-T-H motif" evidence="2">
    <location>
        <begin position="30"/>
        <end position="49"/>
    </location>
</feature>
<dbReference type="InterPro" id="IPR001647">
    <property type="entry name" value="HTH_TetR"/>
</dbReference>
<dbReference type="SUPFAM" id="SSF48498">
    <property type="entry name" value="Tetracyclin repressor-like, C-terminal domain"/>
    <property type="match status" value="1"/>
</dbReference>
<reference evidence="4" key="1">
    <citation type="journal article" date="2021" name="PeerJ">
        <title>Extensive microbial diversity within the chicken gut microbiome revealed by metagenomics and culture.</title>
        <authorList>
            <person name="Gilroy R."/>
            <person name="Ravi A."/>
            <person name="Getino M."/>
            <person name="Pursley I."/>
            <person name="Horton D.L."/>
            <person name="Alikhan N.F."/>
            <person name="Baker D."/>
            <person name="Gharbi K."/>
            <person name="Hall N."/>
            <person name="Watson M."/>
            <person name="Adriaenssens E.M."/>
            <person name="Foster-Nyarko E."/>
            <person name="Jarju S."/>
            <person name="Secka A."/>
            <person name="Antonio M."/>
            <person name="Oren A."/>
            <person name="Chaudhuri R.R."/>
            <person name="La Ragione R."/>
            <person name="Hildebrand F."/>
            <person name="Pallen M.J."/>
        </authorList>
    </citation>
    <scope>NUCLEOTIDE SEQUENCE</scope>
    <source>
        <strain evidence="4">8470</strain>
    </source>
</reference>
<name>A0A948TKW8_9BACT</name>
<accession>A0A948TKW8</accession>
<sequence length="209" mass="24549">MNTDNNDNLEQKIIDTAREIFIEKGFTDTSMSEIAAKVGMNRPGIHYYFRTKDRMFQAVFGNIVLSFIPQIKDIIQNKEKPISQRIREIVDAYYRVFKENPYLPLFMLKEINRDVSHLIAAIEQLGVKQYMTQITDELQDEMAEGRLRSVPLRIVFMNFYSLLTVPFLTRDLCGKIFINKEKETFDTLLDQWKIHIVSQMTNLLEPTNN</sequence>
<proteinExistence type="predicted"/>
<protein>
    <submittedName>
        <fullName evidence="4">TetR/AcrR family transcriptional regulator</fullName>
    </submittedName>
</protein>
<dbReference type="PROSITE" id="PS50977">
    <property type="entry name" value="HTH_TETR_2"/>
    <property type="match status" value="1"/>
</dbReference>
<evidence type="ECO:0000256" key="1">
    <source>
        <dbReference type="ARBA" id="ARBA00023125"/>
    </source>
</evidence>
<dbReference type="PANTHER" id="PTHR30055">
    <property type="entry name" value="HTH-TYPE TRANSCRIPTIONAL REGULATOR RUTR"/>
    <property type="match status" value="1"/>
</dbReference>
<organism evidence="4 5">
    <name type="scientific">Candidatus Phocaeicola excrementipullorum</name>
    <dbReference type="NCBI Taxonomy" id="2838731"/>
    <lineage>
        <taxon>Bacteria</taxon>
        <taxon>Pseudomonadati</taxon>
        <taxon>Bacteroidota</taxon>
        <taxon>Bacteroidia</taxon>
        <taxon>Bacteroidales</taxon>
        <taxon>Bacteroidaceae</taxon>
        <taxon>Phocaeicola</taxon>
    </lineage>
</organism>
<gene>
    <name evidence="4" type="ORF">H9928_01260</name>
</gene>
<dbReference type="PANTHER" id="PTHR30055:SF207">
    <property type="entry name" value="HTH-TYPE TRANSCRIPTIONAL REPRESSOR FATR"/>
    <property type="match status" value="1"/>
</dbReference>
<evidence type="ECO:0000313" key="4">
    <source>
        <dbReference type="EMBL" id="MBU3855187.1"/>
    </source>
</evidence>